<evidence type="ECO:0000313" key="4">
    <source>
        <dbReference type="Proteomes" id="UP000254123"/>
    </source>
</evidence>
<dbReference type="RefSeq" id="WP_162165213.1">
    <property type="nucleotide sequence ID" value="NZ_CAJHAQ010000001.1"/>
</dbReference>
<dbReference type="Pfam" id="PF18593">
    <property type="entry name" value="CdiI_2"/>
    <property type="match status" value="1"/>
</dbReference>
<dbReference type="EMBL" id="UGVC01000005">
    <property type="protein sequence ID" value="SUD98844.1"/>
    <property type="molecule type" value="Genomic_DNA"/>
</dbReference>
<evidence type="ECO:0000259" key="1">
    <source>
        <dbReference type="Pfam" id="PF18593"/>
    </source>
</evidence>
<organism evidence="2 4">
    <name type="scientific">Psychrobacter phenylpyruvicus</name>
    <dbReference type="NCBI Taxonomy" id="29432"/>
    <lineage>
        <taxon>Bacteria</taxon>
        <taxon>Pseudomonadati</taxon>
        <taxon>Pseudomonadota</taxon>
        <taxon>Gammaproteobacteria</taxon>
        <taxon>Moraxellales</taxon>
        <taxon>Moraxellaceae</taxon>
        <taxon>Psychrobacter</taxon>
    </lineage>
</organism>
<proteinExistence type="predicted"/>
<sequence>MLKTFTYIMECYFYQDWQSEFAQPKDVLLYFATKENSRILHNLIADIEYILSTY</sequence>
<protein>
    <recommendedName>
        <fullName evidence="1">CdiI immunity protein domain-containing protein</fullName>
    </recommendedName>
</protein>
<dbReference type="Proteomes" id="UP000254123">
    <property type="component" value="Unassembled WGS sequence"/>
</dbReference>
<name>A0A379LJM6_9GAMM</name>
<dbReference type="AlphaFoldDB" id="A0A379LJM6"/>
<dbReference type="InterPro" id="IPR041129">
    <property type="entry name" value="CdiI_2"/>
</dbReference>
<dbReference type="EMBL" id="UGVC01000001">
    <property type="protein sequence ID" value="SUD90753.1"/>
    <property type="molecule type" value="Genomic_DNA"/>
</dbReference>
<feature type="domain" description="CdiI immunity protein" evidence="1">
    <location>
        <begin position="4"/>
        <end position="52"/>
    </location>
</feature>
<reference evidence="2 4" key="1">
    <citation type="submission" date="2018-06" db="EMBL/GenBank/DDBJ databases">
        <authorList>
            <consortium name="Pathogen Informatics"/>
            <person name="Doyle S."/>
        </authorList>
    </citation>
    <scope>NUCLEOTIDE SEQUENCE [LARGE SCALE GENOMIC DNA]</scope>
    <source>
        <strain evidence="2 4">NCTC10526</strain>
    </source>
</reference>
<evidence type="ECO:0000313" key="3">
    <source>
        <dbReference type="EMBL" id="SUD98844.1"/>
    </source>
</evidence>
<evidence type="ECO:0000313" key="2">
    <source>
        <dbReference type="EMBL" id="SUD90753.1"/>
    </source>
</evidence>
<gene>
    <name evidence="2" type="ORF">NCTC10526_01096</name>
    <name evidence="3" type="ORF">NCTC10526_02827</name>
</gene>
<accession>A0A379LJM6</accession>
<keyword evidence="4" id="KW-1185">Reference proteome</keyword>